<keyword evidence="8" id="KW-1185">Reference proteome</keyword>
<protein>
    <submittedName>
        <fullName evidence="7">ABC transporter permease</fullName>
    </submittedName>
</protein>
<keyword evidence="3 5" id="KW-1133">Transmembrane helix</keyword>
<dbReference type="PANTHER" id="PTHR43027">
    <property type="entry name" value="DOXORUBICIN RESISTANCE ABC TRANSPORTER PERMEASE PROTEIN DRRC-RELATED"/>
    <property type="match status" value="1"/>
</dbReference>
<evidence type="ECO:0000313" key="7">
    <source>
        <dbReference type="EMBL" id="WXB14161.1"/>
    </source>
</evidence>
<evidence type="ECO:0000256" key="5">
    <source>
        <dbReference type="SAM" id="Phobius"/>
    </source>
</evidence>
<dbReference type="PROSITE" id="PS51012">
    <property type="entry name" value="ABC_TM2"/>
    <property type="match status" value="1"/>
</dbReference>
<feature type="transmembrane region" description="Helical" evidence="5">
    <location>
        <begin position="158"/>
        <end position="181"/>
    </location>
</feature>
<evidence type="ECO:0000256" key="4">
    <source>
        <dbReference type="ARBA" id="ARBA00023136"/>
    </source>
</evidence>
<dbReference type="InterPro" id="IPR013525">
    <property type="entry name" value="ABC2_TM"/>
</dbReference>
<feature type="domain" description="ABC transmembrane type-2" evidence="6">
    <location>
        <begin position="120"/>
        <end position="350"/>
    </location>
</feature>
<evidence type="ECO:0000256" key="2">
    <source>
        <dbReference type="ARBA" id="ARBA00022692"/>
    </source>
</evidence>
<comment type="subcellular location">
    <subcellularLocation>
        <location evidence="1">Membrane</location>
        <topology evidence="1">Multi-pass membrane protein</topology>
    </subcellularLocation>
</comment>
<organism evidence="7 8">
    <name type="scientific">Pendulispora albinea</name>
    <dbReference type="NCBI Taxonomy" id="2741071"/>
    <lineage>
        <taxon>Bacteria</taxon>
        <taxon>Pseudomonadati</taxon>
        <taxon>Myxococcota</taxon>
        <taxon>Myxococcia</taxon>
        <taxon>Myxococcales</taxon>
        <taxon>Sorangiineae</taxon>
        <taxon>Pendulisporaceae</taxon>
        <taxon>Pendulispora</taxon>
    </lineage>
</organism>
<feature type="transmembrane region" description="Helical" evidence="5">
    <location>
        <begin position="26"/>
        <end position="45"/>
    </location>
</feature>
<dbReference type="InterPro" id="IPR047817">
    <property type="entry name" value="ABC2_TM_bact-type"/>
</dbReference>
<evidence type="ECO:0000256" key="1">
    <source>
        <dbReference type="ARBA" id="ARBA00004141"/>
    </source>
</evidence>
<evidence type="ECO:0000256" key="3">
    <source>
        <dbReference type="ARBA" id="ARBA00022989"/>
    </source>
</evidence>
<feature type="transmembrane region" description="Helical" evidence="5">
    <location>
        <begin position="325"/>
        <end position="347"/>
    </location>
</feature>
<evidence type="ECO:0000259" key="6">
    <source>
        <dbReference type="PROSITE" id="PS51012"/>
    </source>
</evidence>
<proteinExistence type="predicted"/>
<evidence type="ECO:0000313" key="8">
    <source>
        <dbReference type="Proteomes" id="UP001370348"/>
    </source>
</evidence>
<keyword evidence="4 5" id="KW-0472">Membrane</keyword>
<dbReference type="PANTHER" id="PTHR43027:SF2">
    <property type="entry name" value="TRANSPORT PERMEASE PROTEIN"/>
    <property type="match status" value="1"/>
</dbReference>
<dbReference type="RefSeq" id="WP_394823778.1">
    <property type="nucleotide sequence ID" value="NZ_CP089984.1"/>
</dbReference>
<feature type="transmembrane region" description="Helical" evidence="5">
    <location>
        <begin position="233"/>
        <end position="259"/>
    </location>
</feature>
<dbReference type="Pfam" id="PF12698">
    <property type="entry name" value="ABC2_membrane_3"/>
    <property type="match status" value="1"/>
</dbReference>
<name>A0ABZ2LWL4_9BACT</name>
<keyword evidence="2 5" id="KW-0812">Transmembrane</keyword>
<feature type="transmembrane region" description="Helical" evidence="5">
    <location>
        <begin position="202"/>
        <end position="227"/>
    </location>
</feature>
<dbReference type="InterPro" id="IPR052902">
    <property type="entry name" value="ABC-2_transporter"/>
</dbReference>
<gene>
    <name evidence="7" type="ORF">LZC94_40825</name>
</gene>
<dbReference type="Proteomes" id="UP001370348">
    <property type="component" value="Chromosome"/>
</dbReference>
<sequence>MNSARFSALRELVLMRWRVFYREPGTMFWTFGLPVVLSIALGLAFQNKEPEAVPAAVQDGPRAEHVQQVLVKNHELIVKKLPAAEAHEALRTGKVHVIVIPGETADAKVTYRFDPTRPDSRLARLLVDDTLQRGEGRPDTVPTAKQHVTEPGSRYIDFLIPGLVGMGLMSSGLWGIGFALAEMRTRKLLKRLVATPMRKSDFMLSFLIVRAGLLVIELPPLLVFSYLVFKVGVAGSVLTLLLVALLGALVFAGMGLLFASRSENPQIVSGLINVATFPMYLCSGVFFSTARFPDWTQPFVKFLPLTALIDGLRAVMIDGAGFAQITSPLIVLVIWGFLCFAGTLKLFRWR</sequence>
<feature type="transmembrane region" description="Helical" evidence="5">
    <location>
        <begin position="271"/>
        <end position="290"/>
    </location>
</feature>
<dbReference type="EMBL" id="CP089984">
    <property type="protein sequence ID" value="WXB14161.1"/>
    <property type="molecule type" value="Genomic_DNA"/>
</dbReference>
<accession>A0ABZ2LWL4</accession>
<reference evidence="7 8" key="1">
    <citation type="submission" date="2021-12" db="EMBL/GenBank/DDBJ databases">
        <title>Discovery of the Pendulisporaceae a myxobacterial family with distinct sporulation behavior and unique specialized metabolism.</title>
        <authorList>
            <person name="Garcia R."/>
            <person name="Popoff A."/>
            <person name="Bader C.D."/>
            <person name="Loehr J."/>
            <person name="Walesch S."/>
            <person name="Walt C."/>
            <person name="Boldt J."/>
            <person name="Bunk B."/>
            <person name="Haeckl F.J.F.P.J."/>
            <person name="Gunesch A.P."/>
            <person name="Birkelbach J."/>
            <person name="Nuebel U."/>
            <person name="Pietschmann T."/>
            <person name="Bach T."/>
            <person name="Mueller R."/>
        </authorList>
    </citation>
    <scope>NUCLEOTIDE SEQUENCE [LARGE SCALE GENOMIC DNA]</scope>
    <source>
        <strain evidence="7 8">MSr11954</strain>
    </source>
</reference>